<dbReference type="SUPFAM" id="SSF53448">
    <property type="entry name" value="Nucleotide-diphospho-sugar transferases"/>
    <property type="match status" value="1"/>
</dbReference>
<dbReference type="STRING" id="742725.HMPREF9450_00478"/>
<dbReference type="eggNOG" id="COG3172">
    <property type="taxonomic scope" value="Bacteria"/>
</dbReference>
<gene>
    <name evidence="2" type="ORF">HMPREF9450_00478</name>
</gene>
<evidence type="ECO:0000259" key="1">
    <source>
        <dbReference type="Pfam" id="PF14134"/>
    </source>
</evidence>
<evidence type="ECO:0000313" key="2">
    <source>
        <dbReference type="EMBL" id="EHB93212.1"/>
    </source>
</evidence>
<name>G5H6B8_9BACT</name>
<evidence type="ECO:0000313" key="3">
    <source>
        <dbReference type="Proteomes" id="UP000006008"/>
    </source>
</evidence>
<sequence length="491" mass="54691">MFTDKDLAQISAHGLTPEQVERQMSYFGSGFPYLNIDRPAVADDGIRTLDERQVAEYAKRYDEFSQGKRIVKFVPASGAATRMFKALFEYLESGVSNPATEELLANLDKFAFAEELRSRLGGETAPEKIIRGIVAREGLGYGSLPKALILFHRYGDGNRTALEEHLSEGALYAADRDGKVNVHFTVSPEHLNAFKARVGQVLPAFEKRYGVRYEISYSQQKPSTDTIAATPGGEPFREEDGSLLFRPAGHGALLENLNEIDADVIFIKNIDNVAPDRLKTDTVTYKKVIGGVMLALQQRCHSYLRSLYNGLNDKVLIGEIARFTEERLGQRLPRDFERLSLLQRADLLYKLLDRPIRVCGMVRNEGEPGGGPFWVTAPDGSQSLQIAESSQIAPGQRQLMNAATHFNPVDVVCGTKNYRGEHFDLRKYVDPSTGFISQKSKSGRELLAQELPGLWNGSMAHWNTVFVEVPVTIFSPVKVVGDLLRPQHQAQ</sequence>
<protein>
    <recommendedName>
        <fullName evidence="1">DUF4301 domain-containing protein</fullName>
    </recommendedName>
</protein>
<reference evidence="2 3" key="1">
    <citation type="submission" date="2011-08" db="EMBL/GenBank/DDBJ databases">
        <title>The Genome Sequence of Alistipes indistinctus YIT 12060.</title>
        <authorList>
            <consortium name="The Broad Institute Genome Sequencing Platform"/>
            <person name="Earl A."/>
            <person name="Ward D."/>
            <person name="Feldgarden M."/>
            <person name="Gevers D."/>
            <person name="Morotomi M."/>
            <person name="Young S.K."/>
            <person name="Zeng Q."/>
            <person name="Gargeya S."/>
            <person name="Fitzgerald M."/>
            <person name="Haas B."/>
            <person name="Abouelleil A."/>
            <person name="Alvarado L."/>
            <person name="Arachchi H.M."/>
            <person name="Berlin A."/>
            <person name="Brown A."/>
            <person name="Chapman S.B."/>
            <person name="Chen Z."/>
            <person name="Dunbar C."/>
            <person name="Freedman E."/>
            <person name="Gearin G."/>
            <person name="Gellesch M."/>
            <person name="Goldberg J."/>
            <person name="Griggs A."/>
            <person name="Gujja S."/>
            <person name="Heiman D."/>
            <person name="Howarth C."/>
            <person name="Larson L."/>
            <person name="Lui A."/>
            <person name="MacDonald P.J.P."/>
            <person name="Montmayeur A."/>
            <person name="Murphy C."/>
            <person name="Neiman D."/>
            <person name="Pearson M."/>
            <person name="Priest M."/>
            <person name="Roberts A."/>
            <person name="Saif S."/>
            <person name="Shea T."/>
            <person name="Shenoy N."/>
            <person name="Sisk P."/>
            <person name="Stolte C."/>
            <person name="Sykes S."/>
            <person name="Wortman J."/>
            <person name="Nusbaum C."/>
            <person name="Birren B."/>
        </authorList>
    </citation>
    <scope>NUCLEOTIDE SEQUENCE [LARGE SCALE GENOMIC DNA]</scope>
    <source>
        <strain evidence="2 3">YIT 12060</strain>
    </source>
</reference>
<dbReference type="EMBL" id="ADLD01000004">
    <property type="protein sequence ID" value="EHB93212.1"/>
    <property type="molecule type" value="Genomic_DNA"/>
</dbReference>
<dbReference type="HOGENOM" id="CLU_024244_0_0_10"/>
<comment type="caution">
    <text evidence="2">The sequence shown here is derived from an EMBL/GenBank/DDBJ whole genome shotgun (WGS) entry which is preliminary data.</text>
</comment>
<dbReference type="InterPro" id="IPR025393">
    <property type="entry name" value="DUF4301"/>
</dbReference>
<keyword evidence="3" id="KW-1185">Reference proteome</keyword>
<dbReference type="OrthoDB" id="5572060at2"/>
<dbReference type="PATRIC" id="fig|742725.3.peg.523"/>
<dbReference type="AlphaFoldDB" id="G5H6B8"/>
<feature type="domain" description="DUF4301" evidence="1">
    <location>
        <begin position="4"/>
        <end position="489"/>
    </location>
</feature>
<dbReference type="GeneID" id="92816898"/>
<dbReference type="InterPro" id="IPR029044">
    <property type="entry name" value="Nucleotide-diphossugar_trans"/>
</dbReference>
<dbReference type="Proteomes" id="UP000006008">
    <property type="component" value="Unassembled WGS sequence"/>
</dbReference>
<organism evidence="2 3">
    <name type="scientific">Alistipes indistinctus YIT 12060</name>
    <dbReference type="NCBI Taxonomy" id="742725"/>
    <lineage>
        <taxon>Bacteria</taxon>
        <taxon>Pseudomonadati</taxon>
        <taxon>Bacteroidota</taxon>
        <taxon>Bacteroidia</taxon>
        <taxon>Bacteroidales</taxon>
        <taxon>Rikenellaceae</taxon>
        <taxon>Alistipes</taxon>
    </lineage>
</organism>
<accession>G5H6B8</accession>
<dbReference type="Pfam" id="PF14134">
    <property type="entry name" value="DUF4301"/>
    <property type="match status" value="1"/>
</dbReference>
<proteinExistence type="predicted"/>
<dbReference type="RefSeq" id="WP_009133284.1">
    <property type="nucleotide sequence ID" value="NZ_CP102250.1"/>
</dbReference>